<evidence type="ECO:0000256" key="3">
    <source>
        <dbReference type="ARBA" id="ARBA00022737"/>
    </source>
</evidence>
<dbReference type="Gene3D" id="3.80.10.10">
    <property type="entry name" value="Ribonuclease Inhibitor"/>
    <property type="match status" value="1"/>
</dbReference>
<dbReference type="GO" id="GO:0005524">
    <property type="term" value="F:ATP binding"/>
    <property type="evidence" value="ECO:0007669"/>
    <property type="project" value="UniProtKB-KW"/>
</dbReference>
<dbReference type="OrthoDB" id="5949437at2759"/>
<dbReference type="InterPro" id="IPR032675">
    <property type="entry name" value="LRR_dom_sf"/>
</dbReference>
<dbReference type="RefSeq" id="XP_028517470.1">
    <property type="nucleotide sequence ID" value="XM_028661669.1"/>
</dbReference>
<evidence type="ECO:0000313" key="7">
    <source>
        <dbReference type="EnsemblMetazoa" id="XP_028517470.1"/>
    </source>
</evidence>
<name>A0A913YPP9_EXADI</name>
<evidence type="ECO:0000313" key="8">
    <source>
        <dbReference type="Proteomes" id="UP000887567"/>
    </source>
</evidence>
<reference evidence="7" key="1">
    <citation type="submission" date="2022-11" db="UniProtKB">
        <authorList>
            <consortium name="EnsemblMetazoa"/>
        </authorList>
    </citation>
    <scope>IDENTIFICATION</scope>
</reference>
<dbReference type="GO" id="GO:0005829">
    <property type="term" value="C:cytosol"/>
    <property type="evidence" value="ECO:0007669"/>
    <property type="project" value="UniProtKB-SubCell"/>
</dbReference>
<proteinExistence type="predicted"/>
<accession>A0A913YPP9</accession>
<dbReference type="SUPFAM" id="SSF52540">
    <property type="entry name" value="P-loop containing nucleoside triphosphate hydrolases"/>
    <property type="match status" value="1"/>
</dbReference>
<dbReference type="InterPro" id="IPR050637">
    <property type="entry name" value="NLRP_innate_immun_reg"/>
</dbReference>
<evidence type="ECO:0000259" key="6">
    <source>
        <dbReference type="PROSITE" id="PS50837"/>
    </source>
</evidence>
<dbReference type="KEGG" id="epa:114574159"/>
<keyword evidence="5" id="KW-0067">ATP-binding</keyword>
<dbReference type="Gene3D" id="3.40.50.300">
    <property type="entry name" value="P-loop containing nucleotide triphosphate hydrolases"/>
    <property type="match status" value="1"/>
</dbReference>
<dbReference type="PANTHER" id="PTHR45690:SF19">
    <property type="entry name" value="NACHT, LRR AND PYD DOMAINS-CONTAINING PROTEIN 3"/>
    <property type="match status" value="1"/>
</dbReference>
<dbReference type="InterPro" id="IPR007111">
    <property type="entry name" value="NACHT_NTPase"/>
</dbReference>
<dbReference type="Proteomes" id="UP000887567">
    <property type="component" value="Unplaced"/>
</dbReference>
<dbReference type="PROSITE" id="PS50837">
    <property type="entry name" value="NACHT"/>
    <property type="match status" value="1"/>
</dbReference>
<dbReference type="InterPro" id="IPR027417">
    <property type="entry name" value="P-loop_NTPase"/>
</dbReference>
<keyword evidence="2" id="KW-0963">Cytoplasm</keyword>
<evidence type="ECO:0000256" key="1">
    <source>
        <dbReference type="ARBA" id="ARBA00004496"/>
    </source>
</evidence>
<keyword evidence="3" id="KW-0677">Repeat</keyword>
<dbReference type="EnsemblMetazoa" id="XM_028661669.1">
    <property type="protein sequence ID" value="XP_028517470.1"/>
    <property type="gene ID" value="LOC114574159"/>
</dbReference>
<sequence length="663" mass="75938">MQTDWLPKGPDQSKLKTDDIFTKLTIYHGRKECLQQTAPEDQYPLKTATELKQCSDIFVGEDEEGDPKSILVSGEPGIGKTLFSQKLVRDWSTNCISIHNIRFTYLITFKQLVMLGNEELTLRELLNRSPVLNERTMIDEKVMAHIAQHSDQLFIIFDGYDEYKDRSKMLIFESGQFTNDVETKMPGAALISKLIQKHILRDSVIMITSRPGEADELDKKLHFDRFVNIDGFSELLVLEYVKKYFKSKSEDVKNMAMEKVKGSAHFMSFGRVPLRCFLMCVVIEYEIQNNITRDNSIPLKLTQFYCKVIRGLEKNNREIRSLDEKASLLAVEKTLDSFSKLAAQLDEQNRFTFTQKDLEKLELPEAEMSYLKSSSLIFCYPVASDSPFPQTTLEYGFAHLTIQEFFVARHLVKKRAMAARETSEMVHIFTSGLLGLDKDHNNDKSMSKVLKCVCRQVKNYWRRRLVLLRCLHEYGQEKEFTRQELTTNRDYRYWFSDGLIRLHGVTDTDCDALAMLVESIATSISSPPHRLHSTALLWFTCFKSSPRPNTLSIGVSQITITGLKSLLSSLIHPECTITGLGLWNCGLTDECAECLSNCLPDTSITELDLRANEISNKGVHHVIHHLPNNLTYLNLSFNRVSAEVSESSKQFCRDNHPGLRLEI</sequence>
<evidence type="ECO:0000256" key="4">
    <source>
        <dbReference type="ARBA" id="ARBA00022741"/>
    </source>
</evidence>
<dbReference type="AlphaFoldDB" id="A0A913YPP9"/>
<dbReference type="PANTHER" id="PTHR45690">
    <property type="entry name" value="NACHT, LRR AND PYD DOMAINS-CONTAINING PROTEIN 12"/>
    <property type="match status" value="1"/>
</dbReference>
<keyword evidence="4" id="KW-0547">Nucleotide-binding</keyword>
<dbReference type="Pfam" id="PF05729">
    <property type="entry name" value="NACHT"/>
    <property type="match status" value="1"/>
</dbReference>
<feature type="domain" description="NACHT" evidence="6">
    <location>
        <begin position="68"/>
        <end position="212"/>
    </location>
</feature>
<dbReference type="OMA" id="HPECTIT"/>
<protein>
    <recommendedName>
        <fullName evidence="6">NACHT domain-containing protein</fullName>
    </recommendedName>
</protein>
<keyword evidence="8" id="KW-1185">Reference proteome</keyword>
<evidence type="ECO:0000256" key="2">
    <source>
        <dbReference type="ARBA" id="ARBA00022490"/>
    </source>
</evidence>
<dbReference type="GeneID" id="114574159"/>
<evidence type="ECO:0000256" key="5">
    <source>
        <dbReference type="ARBA" id="ARBA00022840"/>
    </source>
</evidence>
<comment type="subcellular location">
    <subcellularLocation>
        <location evidence="1">Cytoplasm</location>
    </subcellularLocation>
</comment>
<dbReference type="SUPFAM" id="SSF52047">
    <property type="entry name" value="RNI-like"/>
    <property type="match status" value="1"/>
</dbReference>
<organism evidence="7 8">
    <name type="scientific">Exaiptasia diaphana</name>
    <name type="common">Tropical sea anemone</name>
    <name type="synonym">Aiptasia pulchella</name>
    <dbReference type="NCBI Taxonomy" id="2652724"/>
    <lineage>
        <taxon>Eukaryota</taxon>
        <taxon>Metazoa</taxon>
        <taxon>Cnidaria</taxon>
        <taxon>Anthozoa</taxon>
        <taxon>Hexacorallia</taxon>
        <taxon>Actiniaria</taxon>
        <taxon>Aiptasiidae</taxon>
        <taxon>Exaiptasia</taxon>
    </lineage>
</organism>